<proteinExistence type="predicted"/>
<reference evidence="2" key="1">
    <citation type="submission" date="2019-04" db="EMBL/GenBank/DDBJ databases">
        <title>Genome sequencing of Clostridium botulinum Groups I-IV and Clostridium butyricum.</title>
        <authorList>
            <person name="Brunt J."/>
            <person name="Van Vliet A.H.M."/>
            <person name="Stringer S.C."/>
            <person name="Carter A.T."/>
            <person name="Peck M.W."/>
        </authorList>
    </citation>
    <scope>NUCLEOTIDE SEQUENCE</scope>
    <source>
        <strain evidence="2">7221C</strain>
    </source>
</reference>
<feature type="signal peptide" evidence="1">
    <location>
        <begin position="1"/>
        <end position="28"/>
    </location>
</feature>
<accession>A0A9Q4TKD8</accession>
<dbReference type="Proteomes" id="UP000785180">
    <property type="component" value="Unassembled WGS sequence"/>
</dbReference>
<evidence type="ECO:0000313" key="2">
    <source>
        <dbReference type="EMBL" id="NFU61077.1"/>
    </source>
</evidence>
<comment type="caution">
    <text evidence="2">The sequence shown here is derived from an EMBL/GenBank/DDBJ whole genome shotgun (WGS) entry which is preliminary data.</text>
</comment>
<organism evidence="2 3">
    <name type="scientific">Clostridium botulinum</name>
    <dbReference type="NCBI Taxonomy" id="1491"/>
    <lineage>
        <taxon>Bacteria</taxon>
        <taxon>Bacillati</taxon>
        <taxon>Bacillota</taxon>
        <taxon>Clostridia</taxon>
        <taxon>Eubacteriales</taxon>
        <taxon>Clostridiaceae</taxon>
        <taxon>Clostridium</taxon>
    </lineage>
</organism>
<name>A0A9Q4TKD8_CLOBO</name>
<evidence type="ECO:0000313" key="3">
    <source>
        <dbReference type="Proteomes" id="UP000785180"/>
    </source>
</evidence>
<sequence length="205" mass="22045">MKSNLKKVALLVAFATVVGTTSSFPAYASTVKPQSIASEKNSIDISNEIKKLNTVPFEKKDDNTQVRSIALDQGLILEEELTSSDIMSKARTTNVSRQVTSKVTIKNNVGIAAAVLTAIGYFTHNGTTCYATNGDSSSSAGAFYTATDRVSHVGTEPVEGFARVTCKYHVKGSIGFEWGNVTISDLNITANVYCNQDGKEKSQWT</sequence>
<evidence type="ECO:0000256" key="1">
    <source>
        <dbReference type="SAM" id="SignalP"/>
    </source>
</evidence>
<dbReference type="EMBL" id="SXDK01000040">
    <property type="protein sequence ID" value="NFU61077.1"/>
    <property type="molecule type" value="Genomic_DNA"/>
</dbReference>
<protein>
    <submittedName>
        <fullName evidence="2">Uncharacterized protein</fullName>
    </submittedName>
</protein>
<gene>
    <name evidence="2" type="ORF">FDF67_13115</name>
</gene>
<feature type="chain" id="PRO_5040421000" evidence="1">
    <location>
        <begin position="29"/>
        <end position="205"/>
    </location>
</feature>
<dbReference type="AlphaFoldDB" id="A0A9Q4TKD8"/>
<keyword evidence="1" id="KW-0732">Signal</keyword>